<dbReference type="RefSeq" id="WP_115814750.1">
    <property type="nucleotide sequence ID" value="NZ_QUNI01000014.1"/>
</dbReference>
<evidence type="ECO:0000313" key="1">
    <source>
        <dbReference type="EMBL" id="REG93009.1"/>
    </source>
</evidence>
<gene>
    <name evidence="1" type="ORF">C8P67_114110</name>
</gene>
<dbReference type="EMBL" id="QUNI01000014">
    <property type="protein sequence ID" value="REG93009.1"/>
    <property type="molecule type" value="Genomic_DNA"/>
</dbReference>
<proteinExistence type="predicted"/>
<organism evidence="1 2">
    <name type="scientific">Flavobacterium aquicola</name>
    <dbReference type="NCBI Taxonomy" id="1682742"/>
    <lineage>
        <taxon>Bacteria</taxon>
        <taxon>Pseudomonadati</taxon>
        <taxon>Bacteroidota</taxon>
        <taxon>Flavobacteriia</taxon>
        <taxon>Flavobacteriales</taxon>
        <taxon>Flavobacteriaceae</taxon>
        <taxon>Flavobacterium</taxon>
    </lineage>
</organism>
<evidence type="ECO:0000313" key="2">
    <source>
        <dbReference type="Proteomes" id="UP000257136"/>
    </source>
</evidence>
<dbReference type="Proteomes" id="UP000257136">
    <property type="component" value="Unassembled WGS sequence"/>
</dbReference>
<reference evidence="1 2" key="1">
    <citation type="submission" date="2018-08" db="EMBL/GenBank/DDBJ databases">
        <title>Genomic Encyclopedia of Archaeal and Bacterial Type Strains, Phase II (KMG-II): from individual species to whole genera.</title>
        <authorList>
            <person name="Goeker M."/>
        </authorList>
    </citation>
    <scope>NUCLEOTIDE SEQUENCE [LARGE SCALE GENOMIC DNA]</scope>
    <source>
        <strain evidence="1 2">DSM 100880</strain>
    </source>
</reference>
<name>A0A3E0E6W0_9FLAO</name>
<protein>
    <submittedName>
        <fullName evidence="1">Uncharacterized protein</fullName>
    </submittedName>
</protein>
<dbReference type="AlphaFoldDB" id="A0A3E0E6W0"/>
<dbReference type="OrthoDB" id="9967474at2"/>
<sequence>MDHSNASLEEKIDTLTKIILGVNTKVIEATKKIDENFEILDNKIDALQSQLDGLHIESKTGFADVKHELKKIQKVSNYSEEYENLLKIAK</sequence>
<accession>A0A3E0E6W0</accession>
<comment type="caution">
    <text evidence="1">The sequence shown here is derived from an EMBL/GenBank/DDBJ whole genome shotgun (WGS) entry which is preliminary data.</text>
</comment>
<keyword evidence="2" id="KW-1185">Reference proteome</keyword>